<organism evidence="1">
    <name type="scientific">uncultured Nocardioidaceae bacterium</name>
    <dbReference type="NCBI Taxonomy" id="253824"/>
    <lineage>
        <taxon>Bacteria</taxon>
        <taxon>Bacillati</taxon>
        <taxon>Actinomycetota</taxon>
        <taxon>Actinomycetes</taxon>
        <taxon>Propionibacteriales</taxon>
        <taxon>Nocardioidaceae</taxon>
        <taxon>environmental samples</taxon>
    </lineage>
</organism>
<dbReference type="AlphaFoldDB" id="A0A6J4M736"/>
<accession>A0A6J4M736</accession>
<evidence type="ECO:0000313" key="1">
    <source>
        <dbReference type="EMBL" id="CAA9350231.1"/>
    </source>
</evidence>
<proteinExistence type="predicted"/>
<evidence type="ECO:0008006" key="2">
    <source>
        <dbReference type="Google" id="ProtNLM"/>
    </source>
</evidence>
<dbReference type="SUPFAM" id="SSF55961">
    <property type="entry name" value="Bet v1-like"/>
    <property type="match status" value="1"/>
</dbReference>
<protein>
    <recommendedName>
        <fullName evidence="2">Dimethyladenosine transferase</fullName>
    </recommendedName>
</protein>
<reference evidence="1" key="1">
    <citation type="submission" date="2020-02" db="EMBL/GenBank/DDBJ databases">
        <authorList>
            <person name="Meier V. D."/>
        </authorList>
    </citation>
    <scope>NUCLEOTIDE SEQUENCE</scope>
    <source>
        <strain evidence="1">AVDCRST_MAG72</strain>
    </source>
</reference>
<dbReference type="EMBL" id="CADCUJ010000059">
    <property type="protein sequence ID" value="CAA9350231.1"/>
    <property type="molecule type" value="Genomic_DNA"/>
</dbReference>
<dbReference type="InterPro" id="IPR023393">
    <property type="entry name" value="START-like_dom_sf"/>
</dbReference>
<name>A0A6J4M736_9ACTN</name>
<dbReference type="Pfam" id="PF10604">
    <property type="entry name" value="Polyketide_cyc2"/>
    <property type="match status" value="1"/>
</dbReference>
<dbReference type="InterPro" id="IPR019587">
    <property type="entry name" value="Polyketide_cyclase/dehydratase"/>
</dbReference>
<dbReference type="Gene3D" id="3.30.530.20">
    <property type="match status" value="1"/>
</dbReference>
<sequence length="158" mass="17450">MTDKLVSESTTISAPPTVVFSIVADPRQHPRIDGSGSVRDTVQGPKRLSQGATFGVSMKLFGLPYKISNRVVEFEEDRLIAWRHFGGHRWRYRLEPVAGGTRVTESFDYTRHGAISSAVITGLRFPQRNRHGITATLARLKSAAEADAAAAMERDQRA</sequence>
<gene>
    <name evidence="1" type="ORF">AVDCRST_MAG72-1397</name>
</gene>